<reference evidence="2" key="1">
    <citation type="submission" date="2023-08" db="EMBL/GenBank/DDBJ databases">
        <title>Draft sequence of the Babesia gibsoni genome.</title>
        <authorList>
            <person name="Yamagishi J.Y."/>
            <person name="Xuan X.X."/>
        </authorList>
    </citation>
    <scope>NUCLEOTIDE SEQUENCE</scope>
    <source>
        <strain evidence="2">Azabu</strain>
    </source>
</reference>
<keyword evidence="3" id="KW-1185">Reference proteome</keyword>
<accession>A0AAD8LSE2</accession>
<keyword evidence="1" id="KW-1133">Transmembrane helix</keyword>
<feature type="transmembrane region" description="Helical" evidence="1">
    <location>
        <begin position="46"/>
        <end position="66"/>
    </location>
</feature>
<keyword evidence="1" id="KW-0812">Transmembrane</keyword>
<gene>
    <name evidence="2" type="ORF">BgAZ_304180</name>
</gene>
<dbReference type="EMBL" id="JAVEPI010000003">
    <property type="protein sequence ID" value="KAK1442900.1"/>
    <property type="molecule type" value="Genomic_DNA"/>
</dbReference>
<evidence type="ECO:0000313" key="3">
    <source>
        <dbReference type="Proteomes" id="UP001230268"/>
    </source>
</evidence>
<sequence length="175" mass="21072">MAIFKDVHHLRQICKNVTNCNTDKRLQDFFFQRTYRLWFNDSTQYVYYWLSAVTVGVAVVVGFHELDGNPDVTGRARHLRLQIPDRLMLHAHAIPYYNHSLRNFAMRFTASLVDNEHDYSKETTYDYRPNREKHYGRYPFVWSALKYFDGCPEYERTLHKNVEATYKVRKHKIKK</sequence>
<evidence type="ECO:0000256" key="1">
    <source>
        <dbReference type="SAM" id="Phobius"/>
    </source>
</evidence>
<evidence type="ECO:0000313" key="2">
    <source>
        <dbReference type="EMBL" id="KAK1442900.1"/>
    </source>
</evidence>
<comment type="caution">
    <text evidence="2">The sequence shown here is derived from an EMBL/GenBank/DDBJ whole genome shotgun (WGS) entry which is preliminary data.</text>
</comment>
<dbReference type="AlphaFoldDB" id="A0AAD8LSE2"/>
<proteinExistence type="predicted"/>
<organism evidence="2 3">
    <name type="scientific">Babesia gibsoni</name>
    <dbReference type="NCBI Taxonomy" id="33632"/>
    <lineage>
        <taxon>Eukaryota</taxon>
        <taxon>Sar</taxon>
        <taxon>Alveolata</taxon>
        <taxon>Apicomplexa</taxon>
        <taxon>Aconoidasida</taxon>
        <taxon>Piroplasmida</taxon>
        <taxon>Babesiidae</taxon>
        <taxon>Babesia</taxon>
    </lineage>
</organism>
<keyword evidence="1" id="KW-0472">Membrane</keyword>
<protein>
    <submittedName>
        <fullName evidence="2">Uncharacterized protein</fullName>
    </submittedName>
</protein>
<name>A0AAD8LSE2_BABGI</name>
<dbReference type="Proteomes" id="UP001230268">
    <property type="component" value="Unassembled WGS sequence"/>
</dbReference>